<protein>
    <recommendedName>
        <fullName evidence="1">Protein ENHANCED DISEASE RESISTANCE 2 C-terminal domain-containing protein</fullName>
    </recommendedName>
</protein>
<evidence type="ECO:0000313" key="3">
    <source>
        <dbReference type="Proteomes" id="UP001642464"/>
    </source>
</evidence>
<proteinExistence type="predicted"/>
<evidence type="ECO:0000259" key="1">
    <source>
        <dbReference type="Pfam" id="PF07059"/>
    </source>
</evidence>
<dbReference type="EMBL" id="CAXAMM010038643">
    <property type="protein sequence ID" value="CAK9079760.1"/>
    <property type="molecule type" value="Genomic_DNA"/>
</dbReference>
<dbReference type="Pfam" id="PF07059">
    <property type="entry name" value="EDR2_C"/>
    <property type="match status" value="1"/>
</dbReference>
<organism evidence="2 3">
    <name type="scientific">Durusdinium trenchii</name>
    <dbReference type="NCBI Taxonomy" id="1381693"/>
    <lineage>
        <taxon>Eukaryota</taxon>
        <taxon>Sar</taxon>
        <taxon>Alveolata</taxon>
        <taxon>Dinophyceae</taxon>
        <taxon>Suessiales</taxon>
        <taxon>Symbiodiniaceae</taxon>
        <taxon>Durusdinium</taxon>
    </lineage>
</organism>
<dbReference type="PANTHER" id="PTHR31558">
    <property type="entry name" value="CW14 PROTEIN"/>
    <property type="match status" value="1"/>
</dbReference>
<evidence type="ECO:0000313" key="2">
    <source>
        <dbReference type="EMBL" id="CAK9079760.1"/>
    </source>
</evidence>
<dbReference type="Proteomes" id="UP001642464">
    <property type="component" value="Unassembled WGS sequence"/>
</dbReference>
<sequence length="194" mass="22318">MDRWDSGDLPANWPGARWEQSWKVPRVLVFNCQVPYTAGKIFGSYPDEDGGFSILNYFVLSREVVGRVEDLDKHEVPESFKRFNNKPVLLTRSATVYKKRLPEMLEIDFDVRNWNYPTRAAMVSYHHRAREAEVEIGYLLEGKADDELPEQILGCFTETRLQDSDIRLPGTDGICCSNGAPQLIRRYLGTWPTS</sequence>
<name>A0ABP0PYF1_9DINO</name>
<gene>
    <name evidence="2" type="ORF">SCF082_LOCUS38059</name>
</gene>
<comment type="caution">
    <text evidence="2">The sequence shown here is derived from an EMBL/GenBank/DDBJ whole genome shotgun (WGS) entry which is preliminary data.</text>
</comment>
<dbReference type="InterPro" id="IPR009769">
    <property type="entry name" value="EDR2_C"/>
</dbReference>
<feature type="domain" description="Protein ENHANCED DISEASE RESISTANCE 2 C-terminal" evidence="1">
    <location>
        <begin position="77"/>
        <end position="157"/>
    </location>
</feature>
<accession>A0ABP0PYF1</accession>
<reference evidence="2 3" key="1">
    <citation type="submission" date="2024-02" db="EMBL/GenBank/DDBJ databases">
        <authorList>
            <person name="Chen Y."/>
            <person name="Shah S."/>
            <person name="Dougan E. K."/>
            <person name="Thang M."/>
            <person name="Chan C."/>
        </authorList>
    </citation>
    <scope>NUCLEOTIDE SEQUENCE [LARGE SCALE GENOMIC DNA]</scope>
</reference>
<keyword evidence="3" id="KW-1185">Reference proteome</keyword>